<evidence type="ECO:0000313" key="1">
    <source>
        <dbReference type="EMBL" id="GGT62619.1"/>
    </source>
</evidence>
<name>A0A918HI73_9ACTN</name>
<sequence length="231" mass="24636">MSVTDATLRAKYGNAVERMAGLALAALRGGESVCDSLQPLTTADLAAVRIMGPDMFAAQTFGTSAGSGQGQGQDAATAVAQAHRVFPQAGDGDVVVAWHDWATAELASRTGPAQPPQLPDRLPSATGWRDWSLAMARLAPLALPTLDSPLHDRARSQPVPLARGTVRAMLRRDHRTAARLVRWLAWLHQARVPVPLEVPPLITRLRQVGAGSARTVLDLTVAERLLGTNDR</sequence>
<accession>A0A918HI73</accession>
<comment type="caution">
    <text evidence="1">The sequence shown here is derived from an EMBL/GenBank/DDBJ whole genome shotgun (WGS) entry which is preliminary data.</text>
</comment>
<proteinExistence type="predicted"/>
<reference evidence="1" key="2">
    <citation type="submission" date="2020-09" db="EMBL/GenBank/DDBJ databases">
        <authorList>
            <person name="Sun Q."/>
            <person name="Ohkuma M."/>
        </authorList>
    </citation>
    <scope>NUCLEOTIDE SEQUENCE</scope>
    <source>
        <strain evidence="1">JCM 3172</strain>
    </source>
</reference>
<dbReference type="EMBL" id="BMQQ01000042">
    <property type="protein sequence ID" value="GGT62619.1"/>
    <property type="molecule type" value="Genomic_DNA"/>
</dbReference>
<organism evidence="1 2">
    <name type="scientific">Streptomyces purpureus</name>
    <dbReference type="NCBI Taxonomy" id="1951"/>
    <lineage>
        <taxon>Bacteria</taxon>
        <taxon>Bacillati</taxon>
        <taxon>Actinomycetota</taxon>
        <taxon>Actinomycetes</taxon>
        <taxon>Kitasatosporales</taxon>
        <taxon>Streptomycetaceae</taxon>
        <taxon>Streptomyces</taxon>
    </lineage>
</organism>
<protein>
    <submittedName>
        <fullName evidence="1">Uncharacterized protein</fullName>
    </submittedName>
</protein>
<dbReference type="AlphaFoldDB" id="A0A918HI73"/>
<dbReference type="RefSeq" id="WP_019891840.1">
    <property type="nucleotide sequence ID" value="NZ_BMQQ01000042.1"/>
</dbReference>
<keyword evidence="2" id="KW-1185">Reference proteome</keyword>
<evidence type="ECO:0000313" key="2">
    <source>
        <dbReference type="Proteomes" id="UP000619486"/>
    </source>
</evidence>
<reference evidence="1" key="1">
    <citation type="journal article" date="2014" name="Int. J. Syst. Evol. Microbiol.">
        <title>Complete genome sequence of Corynebacterium casei LMG S-19264T (=DSM 44701T), isolated from a smear-ripened cheese.</title>
        <authorList>
            <consortium name="US DOE Joint Genome Institute (JGI-PGF)"/>
            <person name="Walter F."/>
            <person name="Albersmeier A."/>
            <person name="Kalinowski J."/>
            <person name="Ruckert C."/>
        </authorList>
    </citation>
    <scope>NUCLEOTIDE SEQUENCE</scope>
    <source>
        <strain evidence="1">JCM 3172</strain>
    </source>
</reference>
<gene>
    <name evidence="1" type="ORF">GCM10014713_64980</name>
</gene>
<dbReference type="Proteomes" id="UP000619486">
    <property type="component" value="Unassembled WGS sequence"/>
</dbReference>